<proteinExistence type="inferred from homology"/>
<feature type="domain" description="Glutathione synthase substrate-binding" evidence="16">
    <location>
        <begin position="152"/>
        <end position="241"/>
    </location>
</feature>
<evidence type="ECO:0000256" key="1">
    <source>
        <dbReference type="ARBA" id="ARBA00004965"/>
    </source>
</evidence>
<sequence length="418" mass="47283">MNLLYFRVSQDHAFLIETLEPLAETSFHIRVWLELLREIQSEGIHQPISLILMRSDYMSHIKNNEHEIKKMDYELKQVEINIGPYGGAAHGGHMTKFHRKMMEKAGRRVKPDSMPDNEGAEQLAEGLYEAWKLFKNPNAIVLIVADTMNRTYEMSQIDQILIQLAKNDKYKLKIVNLALHECDKRLTLDEAGDFSLHLGDQIVGVVHFKTFCFHPNKAQKDSRRKIERSTAIKCPDVGSDLSNMKKVQQAIAMPGTLERFFPDPNEAEMIVELRASFAGMWGLGNEDEDTKNIINDAIENPGNYVLKPSKEGGGNNTWGDEIAEKLKAFTKKQLDAHILMQRLKPIVGKNYLVYANRDVVYTDTTSELSTFGYLLGDVPTMKVLHNVSKGHMMRTKPESVNEGGVEAGGGVHDSPYLI</sequence>
<dbReference type="Gene3D" id="1.10.1080.10">
    <property type="entry name" value="Glutathione Synthetase, Chain A, domain 3"/>
    <property type="match status" value="1"/>
</dbReference>
<keyword evidence="7 12" id="KW-0479">Metal-binding</keyword>
<accession>A0ABD2IAZ1</accession>
<evidence type="ECO:0000256" key="13">
    <source>
        <dbReference type="PIRSR" id="PIRSR001558-1"/>
    </source>
</evidence>
<reference evidence="17 18" key="1">
    <citation type="submission" date="2024-10" db="EMBL/GenBank/DDBJ databases">
        <authorList>
            <person name="Kim D."/>
        </authorList>
    </citation>
    <scope>NUCLEOTIDE SEQUENCE [LARGE SCALE GENOMIC DNA]</scope>
    <source>
        <strain evidence="17">BH-2024</strain>
    </source>
</reference>
<comment type="catalytic activity">
    <reaction evidence="11">
        <text>gamma-L-glutamyl-L-cysteine + glycine + ATP = glutathione + ADP + phosphate + H(+)</text>
        <dbReference type="Rhea" id="RHEA:13557"/>
        <dbReference type="ChEBI" id="CHEBI:15378"/>
        <dbReference type="ChEBI" id="CHEBI:30616"/>
        <dbReference type="ChEBI" id="CHEBI:43474"/>
        <dbReference type="ChEBI" id="CHEBI:57305"/>
        <dbReference type="ChEBI" id="CHEBI:57925"/>
        <dbReference type="ChEBI" id="CHEBI:58173"/>
        <dbReference type="ChEBI" id="CHEBI:456216"/>
        <dbReference type="EC" id="6.3.2.3"/>
    </reaction>
    <physiologicalReaction direction="left-to-right" evidence="11">
        <dbReference type="Rhea" id="RHEA:13558"/>
    </physiologicalReaction>
</comment>
<dbReference type="PANTHER" id="PTHR11130">
    <property type="entry name" value="GLUTATHIONE SYNTHETASE"/>
    <property type="match status" value="1"/>
</dbReference>
<dbReference type="EC" id="6.3.2.3" evidence="3 12"/>
<dbReference type="GO" id="GO:0004363">
    <property type="term" value="F:glutathione synthase activity"/>
    <property type="evidence" value="ECO:0007669"/>
    <property type="project" value="UniProtKB-UniRule"/>
</dbReference>
<keyword evidence="8 12" id="KW-0547">Nucleotide-binding</keyword>
<evidence type="ECO:0000256" key="9">
    <source>
        <dbReference type="ARBA" id="ARBA00022840"/>
    </source>
</evidence>
<evidence type="ECO:0000256" key="8">
    <source>
        <dbReference type="ARBA" id="ARBA00022741"/>
    </source>
</evidence>
<dbReference type="InterPro" id="IPR005615">
    <property type="entry name" value="Glutathione_synthase"/>
</dbReference>
<feature type="binding site" evidence="13">
    <location>
        <position position="402"/>
    </location>
    <ligand>
        <name>ATP</name>
        <dbReference type="ChEBI" id="CHEBI:30616"/>
    </ligand>
</feature>
<keyword evidence="10 12" id="KW-0460">Magnesium</keyword>
<dbReference type="SUPFAM" id="SSF56059">
    <property type="entry name" value="Glutathione synthetase ATP-binding domain-like"/>
    <property type="match status" value="1"/>
</dbReference>
<gene>
    <name evidence="17" type="ORF">niasHT_039920</name>
</gene>
<comment type="caution">
    <text evidence="17">The sequence shown here is derived from an EMBL/GenBank/DDBJ whole genome shotgun (WGS) entry which is preliminary data.</text>
</comment>
<dbReference type="Pfam" id="PF03199">
    <property type="entry name" value="GSH_synthase"/>
    <property type="match status" value="1"/>
</dbReference>
<dbReference type="PANTHER" id="PTHR11130:SF0">
    <property type="entry name" value="GLUTATHIONE SYNTHETASE"/>
    <property type="match status" value="1"/>
</dbReference>
<dbReference type="InterPro" id="IPR016185">
    <property type="entry name" value="PreATP-grasp_dom_sf"/>
</dbReference>
<evidence type="ECO:0000256" key="15">
    <source>
        <dbReference type="SAM" id="MobiDB-lite"/>
    </source>
</evidence>
<evidence type="ECO:0000256" key="7">
    <source>
        <dbReference type="ARBA" id="ARBA00022723"/>
    </source>
</evidence>
<dbReference type="Gene3D" id="3.30.470.20">
    <property type="entry name" value="ATP-grasp fold, B domain"/>
    <property type="match status" value="1"/>
</dbReference>
<dbReference type="Gene3D" id="3.30.1490.50">
    <property type="match status" value="1"/>
</dbReference>
<evidence type="ECO:0000256" key="10">
    <source>
        <dbReference type="ARBA" id="ARBA00022842"/>
    </source>
</evidence>
<keyword evidence="18" id="KW-1185">Reference proteome</keyword>
<evidence type="ECO:0000256" key="14">
    <source>
        <dbReference type="PIRSR" id="PIRSR001558-2"/>
    </source>
</evidence>
<dbReference type="GO" id="GO:0043295">
    <property type="term" value="F:glutathione binding"/>
    <property type="evidence" value="ECO:0007669"/>
    <property type="project" value="UniProtKB-UniRule"/>
</dbReference>
<comment type="cofactor">
    <cofactor evidence="12 14">
        <name>Mg(2+)</name>
        <dbReference type="ChEBI" id="CHEBI:18420"/>
    </cofactor>
    <text evidence="12 14">Binds 1 Mg(2+) ion per subunit.</text>
</comment>
<evidence type="ECO:0000256" key="3">
    <source>
        <dbReference type="ARBA" id="ARBA00012214"/>
    </source>
</evidence>
<evidence type="ECO:0000313" key="17">
    <source>
        <dbReference type="EMBL" id="KAL3076431.1"/>
    </source>
</evidence>
<feature type="binding site" evidence="13">
    <location>
        <position position="396"/>
    </location>
    <ligand>
        <name>ATP</name>
        <dbReference type="ChEBI" id="CHEBI:30616"/>
    </ligand>
</feature>
<keyword evidence="5 12" id="KW-0436">Ligase</keyword>
<dbReference type="Proteomes" id="UP001620626">
    <property type="component" value="Unassembled WGS sequence"/>
</dbReference>
<dbReference type="GO" id="GO:0005524">
    <property type="term" value="F:ATP binding"/>
    <property type="evidence" value="ECO:0007669"/>
    <property type="project" value="UniProtKB-UniRule"/>
</dbReference>
<evidence type="ECO:0000256" key="6">
    <source>
        <dbReference type="ARBA" id="ARBA00022684"/>
    </source>
</evidence>
<evidence type="ECO:0000256" key="5">
    <source>
        <dbReference type="ARBA" id="ARBA00022598"/>
    </source>
</evidence>
<evidence type="ECO:0000259" key="16">
    <source>
        <dbReference type="Pfam" id="PF03199"/>
    </source>
</evidence>
<evidence type="ECO:0000256" key="4">
    <source>
        <dbReference type="ARBA" id="ARBA00020821"/>
    </source>
</evidence>
<dbReference type="GO" id="GO:0000287">
    <property type="term" value="F:magnesium ion binding"/>
    <property type="evidence" value="ECO:0007669"/>
    <property type="project" value="UniProtKB-UniRule"/>
</dbReference>
<name>A0ABD2IAZ1_9BILA</name>
<dbReference type="Gene3D" id="3.40.50.1760">
    <property type="entry name" value="Glutathione synthase, substrate-binding domain superfamily, eukaryotic"/>
    <property type="match status" value="1"/>
</dbReference>
<comment type="similarity">
    <text evidence="2 12">Belongs to the eukaryotic GSH synthase family.</text>
</comment>
<comment type="pathway">
    <text evidence="1 12">Sulfur metabolism; glutathione biosynthesis; glutathione from L-cysteine and L-glutamate: step 2/2.</text>
</comment>
<feature type="region of interest" description="Disordered" evidence="15">
    <location>
        <begin position="393"/>
        <end position="418"/>
    </location>
</feature>
<feature type="binding site" evidence="13">
    <location>
        <position position="245"/>
    </location>
    <ligand>
        <name>ATP</name>
        <dbReference type="ChEBI" id="CHEBI:30616"/>
    </ligand>
</feature>
<evidence type="ECO:0000256" key="11">
    <source>
        <dbReference type="ARBA" id="ARBA00048871"/>
    </source>
</evidence>
<evidence type="ECO:0000256" key="12">
    <source>
        <dbReference type="PIRNR" id="PIRNR001558"/>
    </source>
</evidence>
<dbReference type="Pfam" id="PF03917">
    <property type="entry name" value="GSH_synth_ATP"/>
    <property type="match status" value="1"/>
</dbReference>
<feature type="binding site" evidence="13">
    <location>
        <position position="367"/>
    </location>
    <ligand>
        <name>ATP</name>
        <dbReference type="ChEBI" id="CHEBI:30616"/>
    </ligand>
</feature>
<feature type="binding site" evidence="13">
    <location>
        <position position="159"/>
    </location>
    <ligand>
        <name>substrate</name>
    </ligand>
</feature>
<feature type="binding site" evidence="14">
    <location>
        <position position="311"/>
    </location>
    <ligand>
        <name>Mg(2+)</name>
        <dbReference type="ChEBI" id="CHEBI:18420"/>
    </ligand>
</feature>
<dbReference type="InterPro" id="IPR004887">
    <property type="entry name" value="GSH_synth_subst-bd"/>
</dbReference>
<dbReference type="InterPro" id="IPR037013">
    <property type="entry name" value="GSH-S_sub-bd_sf"/>
</dbReference>
<evidence type="ECO:0000256" key="2">
    <source>
        <dbReference type="ARBA" id="ARBA00010385"/>
    </source>
</evidence>
<organism evidence="17 18">
    <name type="scientific">Heterodera trifolii</name>
    <dbReference type="NCBI Taxonomy" id="157864"/>
    <lineage>
        <taxon>Eukaryota</taxon>
        <taxon>Metazoa</taxon>
        <taxon>Ecdysozoa</taxon>
        <taxon>Nematoda</taxon>
        <taxon>Chromadorea</taxon>
        <taxon>Rhabditida</taxon>
        <taxon>Tylenchina</taxon>
        <taxon>Tylenchomorpha</taxon>
        <taxon>Tylenchoidea</taxon>
        <taxon>Heteroderidae</taxon>
        <taxon>Heteroderinae</taxon>
        <taxon>Heterodera</taxon>
    </lineage>
</organism>
<dbReference type="AlphaFoldDB" id="A0ABD2IAZ1"/>
<protein>
    <recommendedName>
        <fullName evidence="4 12">Glutathione synthetase</fullName>
        <shortName evidence="12">GSH-S</shortName>
        <ecNumber evidence="3 12">6.3.2.3</ecNumber>
    </recommendedName>
</protein>
<dbReference type="SUPFAM" id="SSF52440">
    <property type="entry name" value="PreATP-grasp domain"/>
    <property type="match status" value="1"/>
</dbReference>
<keyword evidence="9 12" id="KW-0067">ATP-binding</keyword>
<feature type="binding site" evidence="13">
    <location>
        <position position="394"/>
    </location>
    <ligand>
        <name>substrate</name>
    </ligand>
</feature>
<dbReference type="EMBL" id="JBICBT010001253">
    <property type="protein sequence ID" value="KAL3076431.1"/>
    <property type="molecule type" value="Genomic_DNA"/>
</dbReference>
<dbReference type="PIRSF" id="PIRSF001558">
    <property type="entry name" value="GSHase"/>
    <property type="match status" value="1"/>
</dbReference>
<dbReference type="InterPro" id="IPR014709">
    <property type="entry name" value="Glutathione_synthase_C_euk"/>
</dbReference>
<feature type="binding site" evidence="13">
    <location>
        <begin position="307"/>
        <end position="316"/>
    </location>
    <ligand>
        <name>ATP</name>
        <dbReference type="ChEBI" id="CHEBI:30616"/>
    </ligand>
</feature>
<evidence type="ECO:0000313" key="18">
    <source>
        <dbReference type="Proteomes" id="UP001620626"/>
    </source>
</evidence>
<dbReference type="InterPro" id="IPR014042">
    <property type="entry name" value="Glutathione_synthase_a-hlx"/>
</dbReference>
<dbReference type="InterPro" id="IPR014049">
    <property type="entry name" value="Glutathione_synthase_N_euk"/>
</dbReference>
<keyword evidence="6 12" id="KW-0317">Glutathione biosynthesis</keyword>
<dbReference type="Gene3D" id="3.30.1490.80">
    <property type="match status" value="1"/>
</dbReference>